<keyword evidence="2" id="KW-1185">Reference proteome</keyword>
<comment type="caution">
    <text evidence="1">The sequence shown here is derived from an EMBL/GenBank/DDBJ whole genome shotgun (WGS) entry which is preliminary data.</text>
</comment>
<evidence type="ECO:0000313" key="1">
    <source>
        <dbReference type="EMBL" id="MBW7476037.1"/>
    </source>
</evidence>
<reference evidence="1 2" key="1">
    <citation type="submission" date="2021-07" db="EMBL/GenBank/DDBJ databases">
        <title>Paenibacillus radiodurans sp. nov., isolated from the southeastern edge of Tengger Desert.</title>
        <authorList>
            <person name="Zhang G."/>
        </authorList>
    </citation>
    <scope>NUCLEOTIDE SEQUENCE [LARGE SCALE GENOMIC DNA]</scope>
    <source>
        <strain evidence="1 2">DT7-4</strain>
    </source>
</reference>
<dbReference type="RefSeq" id="WP_219873281.1">
    <property type="nucleotide sequence ID" value="NZ_JAHZIJ010000010.1"/>
</dbReference>
<protein>
    <submittedName>
        <fullName evidence="1">Saccharopine dehydrogenase NADP-binding domain-containing protein</fullName>
    </submittedName>
</protein>
<accession>A0ABS7D933</accession>
<dbReference type="EMBL" id="JAHZIJ010000010">
    <property type="protein sequence ID" value="MBW7476037.1"/>
    <property type="molecule type" value="Genomic_DNA"/>
</dbReference>
<dbReference type="Gene3D" id="3.40.50.720">
    <property type="entry name" value="NAD(P)-binding Rossmann-like Domain"/>
    <property type="match status" value="1"/>
</dbReference>
<dbReference type="Gene3D" id="3.30.360.30">
    <property type="entry name" value="homospermidine synthase like"/>
    <property type="match status" value="1"/>
</dbReference>
<gene>
    <name evidence="1" type="ORF">K0T92_14925</name>
</gene>
<dbReference type="Proteomes" id="UP000812277">
    <property type="component" value="Unassembled WGS sequence"/>
</dbReference>
<sequence length="430" mass="48182">MEEQLVITLFGSGGGVAKAVLSILNHSAADSGSPLHHQLAGSRIHCIDQHQRPFSYYSSSFPNLAGNMKLHQFDLNDSRRLSRHLQGTGTKLVIDLSWADTVNVMSCCDKLGIAYINTALENQEVDDTPELEGFTLIERSIRFEEARDNFTRMKAIVGSGMNPGVVQWMAHKLMRLHPEERPLGCYIVEHDNTFYADPSLAAPETIYCTWSPDCFLDEAVLNYPLIASNKTPLFLYNTPYELLFDVTLGPIQFQGCLMPHEESITLARLYGVESGFIYKVNDVTTSILRDHLDNPDVLWNWKHKLLDPADGALSGADLVGVLLVYKDKERYMYNVTSSEAIYPLFGTNATYWQVACGVYGALGTLLLDSIAPGVYWVDELLEEYGQDCHYGDYLSYYMSEFVTGSNDQSQGLLLARMHEWTEGEDDSYGG</sequence>
<evidence type="ECO:0000313" key="2">
    <source>
        <dbReference type="Proteomes" id="UP000812277"/>
    </source>
</evidence>
<organism evidence="1 2">
    <name type="scientific">Paenibacillus oenotherae</name>
    <dbReference type="NCBI Taxonomy" id="1435645"/>
    <lineage>
        <taxon>Bacteria</taxon>
        <taxon>Bacillati</taxon>
        <taxon>Bacillota</taxon>
        <taxon>Bacilli</taxon>
        <taxon>Bacillales</taxon>
        <taxon>Paenibacillaceae</taxon>
        <taxon>Paenibacillus</taxon>
    </lineage>
</organism>
<name>A0ABS7D933_9BACL</name>
<proteinExistence type="predicted"/>
<dbReference type="InterPro" id="IPR023181">
    <property type="entry name" value="Homospermid_syn-like_C"/>
</dbReference>